<comment type="caution">
    <text evidence="2">The sequence shown here is derived from an EMBL/GenBank/DDBJ whole genome shotgun (WGS) entry which is preliminary data.</text>
</comment>
<evidence type="ECO:0000313" key="2">
    <source>
        <dbReference type="EMBL" id="ETO28771.1"/>
    </source>
</evidence>
<evidence type="ECO:0000256" key="1">
    <source>
        <dbReference type="SAM" id="Phobius"/>
    </source>
</evidence>
<dbReference type="AlphaFoldDB" id="X6NRX9"/>
<dbReference type="Proteomes" id="UP000023152">
    <property type="component" value="Unassembled WGS sequence"/>
</dbReference>
<sequence>PSRVEQVLPKFNTHTTALLSNYAQICSIELHLTTPCCYYLFVLFVVLHSLKKQNKTQNSTNKCLRLENMFESNSRPLFSKKHETCLSDETIERKVVLNLMTIKGIFADMEMMEKKQTNRKYRAKTTAIGKKRKQMDILEKGTIENRTVCFELECTLNEKKNESEFETSEMHNVSFGAAKICGGMNEKKNRKRQKQKCKELPLVFVVNICDCRHKHSKNNLCL</sequence>
<organism evidence="2 3">
    <name type="scientific">Reticulomyxa filosa</name>
    <dbReference type="NCBI Taxonomy" id="46433"/>
    <lineage>
        <taxon>Eukaryota</taxon>
        <taxon>Sar</taxon>
        <taxon>Rhizaria</taxon>
        <taxon>Retaria</taxon>
        <taxon>Foraminifera</taxon>
        <taxon>Monothalamids</taxon>
        <taxon>Reticulomyxidae</taxon>
        <taxon>Reticulomyxa</taxon>
    </lineage>
</organism>
<proteinExistence type="predicted"/>
<protein>
    <submittedName>
        <fullName evidence="2">Uncharacterized protein</fullName>
    </submittedName>
</protein>
<gene>
    <name evidence="2" type="ORF">RFI_08355</name>
</gene>
<name>X6NRX9_RETFI</name>
<feature type="non-terminal residue" evidence="2">
    <location>
        <position position="222"/>
    </location>
</feature>
<feature type="non-terminal residue" evidence="2">
    <location>
        <position position="1"/>
    </location>
</feature>
<keyword evidence="1" id="KW-0472">Membrane</keyword>
<feature type="transmembrane region" description="Helical" evidence="1">
    <location>
        <begin position="22"/>
        <end position="47"/>
    </location>
</feature>
<evidence type="ECO:0000313" key="3">
    <source>
        <dbReference type="Proteomes" id="UP000023152"/>
    </source>
</evidence>
<keyword evidence="1" id="KW-1133">Transmembrane helix</keyword>
<reference evidence="2 3" key="1">
    <citation type="journal article" date="2013" name="Curr. Biol.">
        <title>The Genome of the Foraminiferan Reticulomyxa filosa.</title>
        <authorList>
            <person name="Glockner G."/>
            <person name="Hulsmann N."/>
            <person name="Schleicher M."/>
            <person name="Noegel A.A."/>
            <person name="Eichinger L."/>
            <person name="Gallinger C."/>
            <person name="Pawlowski J."/>
            <person name="Sierra R."/>
            <person name="Euteneuer U."/>
            <person name="Pillet L."/>
            <person name="Moustafa A."/>
            <person name="Platzer M."/>
            <person name="Groth M."/>
            <person name="Szafranski K."/>
            <person name="Schliwa M."/>
        </authorList>
    </citation>
    <scope>NUCLEOTIDE SEQUENCE [LARGE SCALE GENOMIC DNA]</scope>
</reference>
<dbReference type="EMBL" id="ASPP01006471">
    <property type="protein sequence ID" value="ETO28771.1"/>
    <property type="molecule type" value="Genomic_DNA"/>
</dbReference>
<accession>X6NRX9</accession>
<keyword evidence="3" id="KW-1185">Reference proteome</keyword>
<keyword evidence="1" id="KW-0812">Transmembrane</keyword>